<dbReference type="InterPro" id="IPR000490">
    <property type="entry name" value="Glyco_hydro_17"/>
</dbReference>
<dbReference type="OrthoDB" id="185373at2759"/>
<dbReference type="InParanoid" id="A0A2P5CAF4"/>
<accession>A0A2P5CAF4</accession>
<feature type="repeat" description="PPR" evidence="11">
    <location>
        <begin position="171"/>
        <end position="201"/>
    </location>
</feature>
<dbReference type="SMART" id="SM00768">
    <property type="entry name" value="X8"/>
    <property type="match status" value="1"/>
</dbReference>
<dbReference type="Pfam" id="PF00332">
    <property type="entry name" value="Glyco_hydro_17"/>
    <property type="match status" value="1"/>
</dbReference>
<dbReference type="SUPFAM" id="SSF51445">
    <property type="entry name" value="(Trans)glycosidases"/>
    <property type="match status" value="1"/>
</dbReference>
<keyword evidence="5" id="KW-0732">Signal</keyword>
<feature type="repeat" description="PPR" evidence="11">
    <location>
        <begin position="207"/>
        <end position="241"/>
    </location>
</feature>
<evidence type="ECO:0000313" key="16">
    <source>
        <dbReference type="EMBL" id="PON57975.1"/>
    </source>
</evidence>
<protein>
    <recommendedName>
        <fullName evidence="4">glucan endo-1,3-beta-D-glucosidase</fullName>
        <ecNumber evidence="4">3.2.1.39</ecNumber>
    </recommendedName>
    <alternativeName>
        <fullName evidence="9">(1-&gt;3)-beta-glucan endohydrolase</fullName>
    </alternativeName>
    <alternativeName>
        <fullName evidence="10">Beta-1,3-endoglucanase</fullName>
    </alternativeName>
</protein>
<dbReference type="Pfam" id="PF01535">
    <property type="entry name" value="PPR"/>
    <property type="match status" value="2"/>
</dbReference>
<evidence type="ECO:0000256" key="11">
    <source>
        <dbReference type="PROSITE-ProRule" id="PRU00708"/>
    </source>
</evidence>
<keyword evidence="14" id="KW-1133">Transmembrane helix</keyword>
<evidence type="ECO:0000256" key="7">
    <source>
        <dbReference type="ARBA" id="ARBA00022801"/>
    </source>
</evidence>
<evidence type="ECO:0000256" key="2">
    <source>
        <dbReference type="ARBA" id="ARBA00007626"/>
    </source>
</evidence>
<keyword evidence="17" id="KW-1185">Reference proteome</keyword>
<dbReference type="InterPro" id="IPR044179">
    <property type="entry name" value="PPR5-like"/>
</dbReference>
<sequence length="908" mass="100941">MASKYLSFSSSLLPSPITPTSNLTQKKKASNLGLVRSAFAAPSRSTSSSSSSSSSGTKKRIWKQGEYPGISETSIPGTRRNPPIKNVKKKLDRRNKAKAWACTVTEALSDHINNKHWLQALQVFDMLREQHFYRPKEGTYIKLLVLLGRSGQPHHASQLFQTMVEEGLEPTSELYTALLSAYCRNNRIDEAFSTFNRMKTLPNCQPDVFTYSTLVKACIDSSQFELVESLYKEMDEREISPNTVTQNIVLSGYGRAGKFDLMEKVLSGMLESTSCKPDVWTMNIILSVFGNKGQIDMMERWYEKFRNFGIEPETRTFNILIGAYGKKRMYDKMSSVMEYMRKLQFPWTTSTYNNVIEVFADVGDAKHMECTFDQMRAEAMKPDTKTFCCLINGYANAGLFHKVISSVQLAGKFGIPENTSFYNAVISACAKAEDLMEMERVFNRMKDKQCLPNSTTYSIMVEAFRKEVCKQQLSLSVFFPNFYLVSSLSTQEFRINHPAFNLSICQLKYVAVGNEPFLETYNGSFLRTTYPALQNVQSALIKAGLSNQVKVTIPLNADVYESSSGLPSGGDFRADIHDLMIAIVKFLSDNGAPFTVNIYPFISLYSDPNFPVEYAFFDGNASPIVDGKATYYNMLQSHIAGGKGTPMRAGPIDAYLFSLIDEDAKSIQPGNFERHWGIFYYDGSPKYQLNLGTTNSGALVKAPGVEYLEQKWCVMRPSAKLDDPQVAPSVSYACGLGDCTSLGYGTFCGNLDARWNISYAFNSHFQINNQLDCACKFPNLSMITKMNPSVGTCRFPKMIKPYHGGAGRLQKLSSSLAVALVLILLTLLPSLGVTIGVPTPFKNVFQDSLGGSLPLDGGVSPLNPIRTTSENGTLEAEEGTLGWQVTTLTFKTPEGATQVRTRDLQPLG</sequence>
<dbReference type="Gene3D" id="1.25.40.10">
    <property type="entry name" value="Tetratricopeptide repeat domain"/>
    <property type="match status" value="3"/>
</dbReference>
<dbReference type="InterPro" id="IPR002885">
    <property type="entry name" value="PPR_rpt"/>
</dbReference>
<feature type="compositionally biased region" description="Low complexity" evidence="13">
    <location>
        <begin position="1"/>
        <end position="24"/>
    </location>
</feature>
<dbReference type="PANTHER" id="PTHR47874">
    <property type="entry name" value="EXPRESSED PROTEIN"/>
    <property type="match status" value="1"/>
</dbReference>
<feature type="repeat" description="PPR" evidence="11">
    <location>
        <begin position="242"/>
        <end position="277"/>
    </location>
</feature>
<dbReference type="EC" id="3.2.1.39" evidence="4"/>
<comment type="caution">
    <text evidence="16">The sequence shown here is derived from an EMBL/GenBank/DDBJ whole genome shotgun (WGS) entry which is preliminary data.</text>
</comment>
<gene>
    <name evidence="16" type="ORF">TorRG33x02_292350</name>
</gene>
<evidence type="ECO:0000256" key="4">
    <source>
        <dbReference type="ARBA" id="ARBA00012780"/>
    </source>
</evidence>
<keyword evidence="7 16" id="KW-0378">Hydrolase</keyword>
<dbReference type="PROSITE" id="PS51375">
    <property type="entry name" value="PPR"/>
    <property type="match status" value="8"/>
</dbReference>
<feature type="repeat" description="PPR" evidence="11">
    <location>
        <begin position="136"/>
        <end position="170"/>
    </location>
</feature>
<dbReference type="Pfam" id="PF13041">
    <property type="entry name" value="PPR_2"/>
    <property type="match status" value="4"/>
</dbReference>
<feature type="repeat" description="PPR" evidence="11">
    <location>
        <begin position="348"/>
        <end position="382"/>
    </location>
</feature>
<evidence type="ECO:0000256" key="1">
    <source>
        <dbReference type="ARBA" id="ARBA00000382"/>
    </source>
</evidence>
<dbReference type="InterPro" id="IPR017853">
    <property type="entry name" value="GH"/>
</dbReference>
<dbReference type="FunFam" id="1.20.58.1040:FF:000002">
    <property type="entry name" value="Glucan endo-1,3-beta-glucosidase 8"/>
    <property type="match status" value="1"/>
</dbReference>
<keyword evidence="6" id="KW-0677">Repeat</keyword>
<evidence type="ECO:0000256" key="5">
    <source>
        <dbReference type="ARBA" id="ARBA00022729"/>
    </source>
</evidence>
<dbReference type="GO" id="GO:0005975">
    <property type="term" value="P:carbohydrate metabolic process"/>
    <property type="evidence" value="ECO:0007669"/>
    <property type="project" value="InterPro"/>
</dbReference>
<evidence type="ECO:0000256" key="9">
    <source>
        <dbReference type="ARBA" id="ARBA00033335"/>
    </source>
</evidence>
<dbReference type="STRING" id="63057.A0A2P5CAF4"/>
<organism evidence="16 17">
    <name type="scientific">Trema orientale</name>
    <name type="common">Charcoal tree</name>
    <name type="synonym">Celtis orientalis</name>
    <dbReference type="NCBI Taxonomy" id="63057"/>
    <lineage>
        <taxon>Eukaryota</taxon>
        <taxon>Viridiplantae</taxon>
        <taxon>Streptophyta</taxon>
        <taxon>Embryophyta</taxon>
        <taxon>Tracheophyta</taxon>
        <taxon>Spermatophyta</taxon>
        <taxon>Magnoliopsida</taxon>
        <taxon>eudicotyledons</taxon>
        <taxon>Gunneridae</taxon>
        <taxon>Pentapetalae</taxon>
        <taxon>rosids</taxon>
        <taxon>fabids</taxon>
        <taxon>Rosales</taxon>
        <taxon>Cannabaceae</taxon>
        <taxon>Trema</taxon>
    </lineage>
</organism>
<evidence type="ECO:0000313" key="17">
    <source>
        <dbReference type="Proteomes" id="UP000237000"/>
    </source>
</evidence>
<evidence type="ECO:0000256" key="3">
    <source>
        <dbReference type="ARBA" id="ARBA00008773"/>
    </source>
</evidence>
<evidence type="ECO:0000256" key="13">
    <source>
        <dbReference type="SAM" id="MobiDB-lite"/>
    </source>
</evidence>
<feature type="repeat" description="PPR" evidence="11">
    <location>
        <begin position="313"/>
        <end position="347"/>
    </location>
</feature>
<evidence type="ECO:0000256" key="10">
    <source>
        <dbReference type="ARBA" id="ARBA00033417"/>
    </source>
</evidence>
<feature type="transmembrane region" description="Helical" evidence="14">
    <location>
        <begin position="816"/>
        <end position="837"/>
    </location>
</feature>
<comment type="similarity">
    <text evidence="3 12">Belongs to the glycosyl hydrolase 17 family.</text>
</comment>
<feature type="repeat" description="PPR" evidence="11">
    <location>
        <begin position="418"/>
        <end position="452"/>
    </location>
</feature>
<comment type="similarity">
    <text evidence="2">Belongs to the PPR family. P subfamily.</text>
</comment>
<dbReference type="EMBL" id="JXTC01000391">
    <property type="protein sequence ID" value="PON57975.1"/>
    <property type="molecule type" value="Genomic_DNA"/>
</dbReference>
<feature type="region of interest" description="Disordered" evidence="13">
    <location>
        <begin position="1"/>
        <end position="25"/>
    </location>
</feature>
<feature type="compositionally biased region" description="Low complexity" evidence="13">
    <location>
        <begin position="43"/>
        <end position="55"/>
    </location>
</feature>
<dbReference type="InterPro" id="IPR012946">
    <property type="entry name" value="X8"/>
</dbReference>
<dbReference type="GO" id="GO:0003729">
    <property type="term" value="F:mRNA binding"/>
    <property type="evidence" value="ECO:0007669"/>
    <property type="project" value="InterPro"/>
</dbReference>
<dbReference type="InterPro" id="IPR011990">
    <property type="entry name" value="TPR-like_helical_dom_sf"/>
</dbReference>
<dbReference type="NCBIfam" id="TIGR00756">
    <property type="entry name" value="PPR"/>
    <property type="match status" value="6"/>
</dbReference>
<feature type="region of interest" description="Disordered" evidence="13">
    <location>
        <begin position="40"/>
        <end position="63"/>
    </location>
</feature>
<feature type="repeat" description="PPR" evidence="11">
    <location>
        <begin position="278"/>
        <end position="312"/>
    </location>
</feature>
<keyword evidence="14" id="KW-0812">Transmembrane</keyword>
<keyword evidence="14" id="KW-0472">Membrane</keyword>
<dbReference type="Proteomes" id="UP000237000">
    <property type="component" value="Unassembled WGS sequence"/>
</dbReference>
<proteinExistence type="inferred from homology"/>
<dbReference type="AlphaFoldDB" id="A0A2P5CAF4"/>
<dbReference type="Gene3D" id="3.20.20.80">
    <property type="entry name" value="Glycosidases"/>
    <property type="match status" value="2"/>
</dbReference>
<dbReference type="PANTHER" id="PTHR47874:SF7">
    <property type="entry name" value="BNAA05G30910D PROTEIN"/>
    <property type="match status" value="1"/>
</dbReference>
<evidence type="ECO:0000256" key="8">
    <source>
        <dbReference type="ARBA" id="ARBA00023295"/>
    </source>
</evidence>
<evidence type="ECO:0000256" key="6">
    <source>
        <dbReference type="ARBA" id="ARBA00022737"/>
    </source>
</evidence>
<reference evidence="17" key="1">
    <citation type="submission" date="2016-06" db="EMBL/GenBank/DDBJ databases">
        <title>Parallel loss of symbiosis genes in relatives of nitrogen-fixing non-legume Parasponia.</title>
        <authorList>
            <person name="Van Velzen R."/>
            <person name="Holmer R."/>
            <person name="Bu F."/>
            <person name="Rutten L."/>
            <person name="Van Zeijl A."/>
            <person name="Liu W."/>
            <person name="Santuari L."/>
            <person name="Cao Q."/>
            <person name="Sharma T."/>
            <person name="Shen D."/>
            <person name="Roswanjaya Y."/>
            <person name="Wardhani T."/>
            <person name="Kalhor M.S."/>
            <person name="Jansen J."/>
            <person name="Van den Hoogen J."/>
            <person name="Gungor B."/>
            <person name="Hartog M."/>
            <person name="Hontelez J."/>
            <person name="Verver J."/>
            <person name="Yang W.-C."/>
            <person name="Schijlen E."/>
            <person name="Repin R."/>
            <person name="Schilthuizen M."/>
            <person name="Schranz E."/>
            <person name="Heidstra R."/>
            <person name="Miyata K."/>
            <person name="Fedorova E."/>
            <person name="Kohlen W."/>
            <person name="Bisseling T."/>
            <person name="Smit S."/>
            <person name="Geurts R."/>
        </authorList>
    </citation>
    <scope>NUCLEOTIDE SEQUENCE [LARGE SCALE GENOMIC DNA]</scope>
    <source>
        <strain evidence="17">cv. RG33-2</strain>
    </source>
</reference>
<evidence type="ECO:0000259" key="15">
    <source>
        <dbReference type="SMART" id="SM00768"/>
    </source>
</evidence>
<name>A0A2P5CAF4_TREOI</name>
<feature type="domain" description="X8" evidence="15">
    <location>
        <begin position="711"/>
        <end position="795"/>
    </location>
</feature>
<keyword evidence="8" id="KW-0326">Glycosidase</keyword>
<dbReference type="GO" id="GO:0042973">
    <property type="term" value="F:glucan endo-1,3-beta-D-glucosidase activity"/>
    <property type="evidence" value="ECO:0007669"/>
    <property type="project" value="UniProtKB-EC"/>
</dbReference>
<dbReference type="Pfam" id="PF07983">
    <property type="entry name" value="X8"/>
    <property type="match status" value="1"/>
</dbReference>
<comment type="catalytic activity">
    <reaction evidence="1">
        <text>Hydrolysis of (1-&gt;3)-beta-D-glucosidic linkages in (1-&gt;3)-beta-D-glucans.</text>
        <dbReference type="EC" id="3.2.1.39"/>
    </reaction>
</comment>
<evidence type="ECO:0000256" key="14">
    <source>
        <dbReference type="SAM" id="Phobius"/>
    </source>
</evidence>
<evidence type="ECO:0000256" key="12">
    <source>
        <dbReference type="RuleBase" id="RU004335"/>
    </source>
</evidence>